<dbReference type="OrthoDB" id="9811417at2"/>
<name>A0A387BMF4_9MICO</name>
<dbReference type="Gene3D" id="3.20.20.10">
    <property type="entry name" value="Alanine racemase"/>
    <property type="match status" value="1"/>
</dbReference>
<organism evidence="2 3">
    <name type="scientific">Gryllotalpicola protaetiae</name>
    <dbReference type="NCBI Taxonomy" id="2419771"/>
    <lineage>
        <taxon>Bacteria</taxon>
        <taxon>Bacillati</taxon>
        <taxon>Actinomycetota</taxon>
        <taxon>Actinomycetes</taxon>
        <taxon>Micrococcales</taxon>
        <taxon>Microbacteriaceae</taxon>
        <taxon>Gryllotalpicola</taxon>
    </lineage>
</organism>
<dbReference type="Proteomes" id="UP000275069">
    <property type="component" value="Chromosome"/>
</dbReference>
<dbReference type="Pfam" id="PF14031">
    <property type="entry name" value="D-ser_dehydrat"/>
    <property type="match status" value="1"/>
</dbReference>
<evidence type="ECO:0000313" key="2">
    <source>
        <dbReference type="EMBL" id="AYG03858.1"/>
    </source>
</evidence>
<reference evidence="2 3" key="1">
    <citation type="submission" date="2018-09" db="EMBL/GenBank/DDBJ databases">
        <title>Genome sequencing of strain 2DFW10M-5.</title>
        <authorList>
            <person name="Heo J."/>
            <person name="Kim S.-J."/>
            <person name="Kwon S.-W."/>
        </authorList>
    </citation>
    <scope>NUCLEOTIDE SEQUENCE [LARGE SCALE GENOMIC DNA]</scope>
    <source>
        <strain evidence="2 3">2DFW10M-5</strain>
    </source>
</reference>
<evidence type="ECO:0000259" key="1">
    <source>
        <dbReference type="SMART" id="SM01119"/>
    </source>
</evidence>
<proteinExistence type="predicted"/>
<dbReference type="PANTHER" id="PTHR28004:SF8">
    <property type="entry name" value="D-SERINE DEAMINASE"/>
    <property type="match status" value="1"/>
</dbReference>
<evidence type="ECO:0000313" key="3">
    <source>
        <dbReference type="Proteomes" id="UP000275069"/>
    </source>
</evidence>
<feature type="domain" description="D-serine dehydratase-like" evidence="1">
    <location>
        <begin position="326"/>
        <end position="423"/>
    </location>
</feature>
<dbReference type="EMBL" id="CP032624">
    <property type="protein sequence ID" value="AYG03858.1"/>
    <property type="molecule type" value="Genomic_DNA"/>
</dbReference>
<dbReference type="AlphaFoldDB" id="A0A387BMF4"/>
<dbReference type="InterPro" id="IPR051466">
    <property type="entry name" value="D-amino_acid_metab_enzyme"/>
</dbReference>
<dbReference type="PANTHER" id="PTHR28004">
    <property type="entry name" value="ZGC:162816-RELATED"/>
    <property type="match status" value="1"/>
</dbReference>
<dbReference type="InterPro" id="IPR042208">
    <property type="entry name" value="D-ser_dehydrat-like_sf"/>
</dbReference>
<dbReference type="InterPro" id="IPR026956">
    <property type="entry name" value="D-ser_dehydrat-like_dom"/>
</dbReference>
<dbReference type="Gene3D" id="2.40.37.20">
    <property type="entry name" value="D-serine dehydratase-like domain"/>
    <property type="match status" value="1"/>
</dbReference>
<dbReference type="KEGG" id="gry:D7I44_10135"/>
<sequence>MTPAADREALGAALAAWAEAPVDPVDKGFGGVPPGAIARELVGLPLADGAFTLPLLVVRESALEHNVAVMAAYLADRGALFAPHGKTTMSPEIVARQLEAGAWAITAADVRQAEVFYRAGARRVLIANEVADAAAVGRLATLLAADPALTVYCCIDSARGVALLDAGLRAAGLETPRLRVLVELGPVGGRAGVRTREQGIAVARAAAATGTLAVAGATCFEGVLGGGADDATLDSVRAFLAEVRGLGEAIAAQGLLAQASDDGVALVLSAGGSHYFDLVIDAFAACAVPGTATVVRSGSYVVHDHGVYLESSPAVRGAALPEFRPALEVHARVLSRPEPGLALLGAGRRDVSFDEGLPVVLRAERHGGDAVAVPGVRVTALNDQHAFLALPEGSGLQPGDRMVLGISHPCTTFDKWCLAALADDAGVVRGVIHTQF</sequence>
<keyword evidence="3" id="KW-1185">Reference proteome</keyword>
<accession>A0A387BMF4</accession>
<gene>
    <name evidence="2" type="ORF">D7I44_10135</name>
</gene>
<protein>
    <submittedName>
        <fullName evidence="2">Amino acid deaminase</fullName>
    </submittedName>
</protein>
<dbReference type="InterPro" id="IPR029066">
    <property type="entry name" value="PLP-binding_barrel"/>
</dbReference>
<dbReference type="SUPFAM" id="SSF51419">
    <property type="entry name" value="PLP-binding barrel"/>
    <property type="match status" value="1"/>
</dbReference>
<dbReference type="SMART" id="SM01119">
    <property type="entry name" value="D-ser_dehydrat"/>
    <property type="match status" value="1"/>
</dbReference>
<dbReference type="RefSeq" id="WP_120789390.1">
    <property type="nucleotide sequence ID" value="NZ_CP032624.1"/>
</dbReference>